<evidence type="ECO:0000313" key="2">
    <source>
        <dbReference type="EMBL" id="KAL0129445.1"/>
    </source>
</evidence>
<gene>
    <name evidence="2" type="ORF">PUN28_001608</name>
</gene>
<dbReference type="EMBL" id="JADYXP020000002">
    <property type="protein sequence ID" value="KAL0129445.1"/>
    <property type="molecule type" value="Genomic_DNA"/>
</dbReference>
<evidence type="ECO:0000256" key="1">
    <source>
        <dbReference type="SAM" id="MobiDB-lite"/>
    </source>
</evidence>
<sequence length="89" mass="10714">MGESRDRDAVTRKMWTERRASEKRRVRERENGREKRKAANEERTVRRRRNANALSTRTTKRKKEDGKLRLLHLHSLQNIVLCLPNYCIL</sequence>
<dbReference type="Proteomes" id="UP001430953">
    <property type="component" value="Unassembled WGS sequence"/>
</dbReference>
<accession>A0AAW2GQC9</accession>
<evidence type="ECO:0000313" key="3">
    <source>
        <dbReference type="Proteomes" id="UP001430953"/>
    </source>
</evidence>
<feature type="compositionally biased region" description="Basic and acidic residues" evidence="1">
    <location>
        <begin position="1"/>
        <end position="44"/>
    </location>
</feature>
<protein>
    <submittedName>
        <fullName evidence="2">Uncharacterized protein</fullName>
    </submittedName>
</protein>
<dbReference type="AlphaFoldDB" id="A0AAW2GQC9"/>
<feature type="region of interest" description="Disordered" evidence="1">
    <location>
        <begin position="1"/>
        <end position="65"/>
    </location>
</feature>
<comment type="caution">
    <text evidence="2">The sequence shown here is derived from an EMBL/GenBank/DDBJ whole genome shotgun (WGS) entry which is preliminary data.</text>
</comment>
<keyword evidence="3" id="KW-1185">Reference proteome</keyword>
<reference evidence="2 3" key="1">
    <citation type="submission" date="2023-03" db="EMBL/GenBank/DDBJ databases">
        <title>High recombination rates correlate with genetic variation in Cardiocondyla obscurior ants.</title>
        <authorList>
            <person name="Errbii M."/>
        </authorList>
    </citation>
    <scope>NUCLEOTIDE SEQUENCE [LARGE SCALE GENOMIC DNA]</scope>
    <source>
        <strain evidence="2">Alpha-2009</strain>
        <tissue evidence="2">Whole body</tissue>
    </source>
</reference>
<organism evidence="2 3">
    <name type="scientific">Cardiocondyla obscurior</name>
    <dbReference type="NCBI Taxonomy" id="286306"/>
    <lineage>
        <taxon>Eukaryota</taxon>
        <taxon>Metazoa</taxon>
        <taxon>Ecdysozoa</taxon>
        <taxon>Arthropoda</taxon>
        <taxon>Hexapoda</taxon>
        <taxon>Insecta</taxon>
        <taxon>Pterygota</taxon>
        <taxon>Neoptera</taxon>
        <taxon>Endopterygota</taxon>
        <taxon>Hymenoptera</taxon>
        <taxon>Apocrita</taxon>
        <taxon>Aculeata</taxon>
        <taxon>Formicoidea</taxon>
        <taxon>Formicidae</taxon>
        <taxon>Myrmicinae</taxon>
        <taxon>Cardiocondyla</taxon>
    </lineage>
</organism>
<proteinExistence type="predicted"/>
<name>A0AAW2GQC9_9HYME</name>